<dbReference type="RefSeq" id="WP_282589397.1">
    <property type="nucleotide sequence ID" value="NZ_JAMOIM010000084.1"/>
</dbReference>
<evidence type="ECO:0000256" key="1">
    <source>
        <dbReference type="SAM" id="MobiDB-lite"/>
    </source>
</evidence>
<name>A0AA42CMZ7_9HYPH</name>
<comment type="caution">
    <text evidence="2">The sequence shown here is derived from an EMBL/GenBank/DDBJ whole genome shotgun (WGS) entry which is preliminary data.</text>
</comment>
<keyword evidence="3" id="KW-1185">Reference proteome</keyword>
<evidence type="ECO:0000313" key="2">
    <source>
        <dbReference type="EMBL" id="MCW6513023.1"/>
    </source>
</evidence>
<feature type="region of interest" description="Disordered" evidence="1">
    <location>
        <begin position="1"/>
        <end position="161"/>
    </location>
</feature>
<organism evidence="2 3">
    <name type="scientific">Lichenifustis flavocetrariae</name>
    <dbReference type="NCBI Taxonomy" id="2949735"/>
    <lineage>
        <taxon>Bacteria</taxon>
        <taxon>Pseudomonadati</taxon>
        <taxon>Pseudomonadota</taxon>
        <taxon>Alphaproteobacteria</taxon>
        <taxon>Hyphomicrobiales</taxon>
        <taxon>Lichenihabitantaceae</taxon>
        <taxon>Lichenifustis</taxon>
    </lineage>
</organism>
<dbReference type="EMBL" id="JAMOIM010000084">
    <property type="protein sequence ID" value="MCW6513023.1"/>
    <property type="molecule type" value="Genomic_DNA"/>
</dbReference>
<proteinExistence type="predicted"/>
<protein>
    <submittedName>
        <fullName evidence="2">Uncharacterized protein</fullName>
    </submittedName>
</protein>
<gene>
    <name evidence="2" type="ORF">M8523_34765</name>
</gene>
<accession>A0AA42CMZ7</accession>
<evidence type="ECO:0000313" key="3">
    <source>
        <dbReference type="Proteomes" id="UP001165667"/>
    </source>
</evidence>
<feature type="compositionally biased region" description="Basic and acidic residues" evidence="1">
    <location>
        <begin position="1"/>
        <end position="73"/>
    </location>
</feature>
<sequence>MEWAEHKEKHDQLRDEARRELGLPEKEHEQEKAAPKKDGPSKDFLDRYDHEIIDMDEPKKEERDHPADVRSYVDDYIAGRGRGSAEHEQFAANYGADIEQEFQRRMAEKQEPSHDAPREQERSSHESEPLPEEYYKSHETEFSSREHDHHEPDYDREYGDD</sequence>
<reference evidence="2" key="1">
    <citation type="submission" date="2022-05" db="EMBL/GenBank/DDBJ databases">
        <authorList>
            <person name="Pankratov T."/>
        </authorList>
    </citation>
    <scope>NUCLEOTIDE SEQUENCE</scope>
    <source>
        <strain evidence="2">BP6-180914</strain>
    </source>
</reference>
<dbReference type="Proteomes" id="UP001165667">
    <property type="component" value="Unassembled WGS sequence"/>
</dbReference>
<dbReference type="AlphaFoldDB" id="A0AA42CMZ7"/>
<feature type="compositionally biased region" description="Basic and acidic residues" evidence="1">
    <location>
        <begin position="101"/>
        <end position="161"/>
    </location>
</feature>